<reference evidence="7" key="1">
    <citation type="journal article" date="2021" name="Nat. Commun.">
        <title>Genetic determinants of endophytism in the Arabidopsis root mycobiome.</title>
        <authorList>
            <person name="Mesny F."/>
            <person name="Miyauchi S."/>
            <person name="Thiergart T."/>
            <person name="Pickel B."/>
            <person name="Atanasova L."/>
            <person name="Karlsson M."/>
            <person name="Huettel B."/>
            <person name="Barry K.W."/>
            <person name="Haridas S."/>
            <person name="Chen C."/>
            <person name="Bauer D."/>
            <person name="Andreopoulos W."/>
            <person name="Pangilinan J."/>
            <person name="LaButti K."/>
            <person name="Riley R."/>
            <person name="Lipzen A."/>
            <person name="Clum A."/>
            <person name="Drula E."/>
            <person name="Henrissat B."/>
            <person name="Kohler A."/>
            <person name="Grigoriev I.V."/>
            <person name="Martin F.M."/>
            <person name="Hacquard S."/>
        </authorList>
    </citation>
    <scope>NUCLEOTIDE SEQUENCE</scope>
    <source>
        <strain evidence="7">MPI-CAGE-CH-0235</strain>
    </source>
</reference>
<dbReference type="Pfam" id="PF00916">
    <property type="entry name" value="Sulfate_transp"/>
    <property type="match status" value="1"/>
</dbReference>
<dbReference type="Gene3D" id="3.30.750.24">
    <property type="entry name" value="STAS domain"/>
    <property type="match status" value="1"/>
</dbReference>
<dbReference type="InterPro" id="IPR036513">
    <property type="entry name" value="STAS_dom_sf"/>
</dbReference>
<evidence type="ECO:0000259" key="6">
    <source>
        <dbReference type="PROSITE" id="PS50801"/>
    </source>
</evidence>
<sequence length="674" mass="75227">MNRITKSKQAVTEAYRTDPNINRVKSWVGPVSRRLPSATAEYLAEKLPVARWLPHYNIKWLTQDVIGGITIGVMFIPQGLAYAKIANIPVEHGLYSSWWPSAIYFFLGTSKELSTGPTSILGLLTAEVVADISQEGYSPASIASAIAFMAGVYSLAVGLLKLGFLLDFVSASVLTGWISAVALVILLGQVDGLIGMDVPSGTAQIIRGILGNLHEIQPLTLCIGFCSIAVLVFLEKVGKKWGKKNIYIKILSTSRAVVVLVIFTLISYLVNRGYDDPEDYRWEVTEVNTHGLLMPRAPSTTLLQKVVSRSFAPFIAMAVEHLGVGKAFGLKNNYQIDKSQELFFLGVENIINSLFGAMTTGGAMSRTAVNSECGVRTPLNFLFTAAFIILTLYELAPALYWIPKATLSAIIIMAVVHLISSPRLFYRYWRMSFIDFVASMLGFWVTLFTSTEIGLATAVGFSIVYTLLRLAFPRWVGLTHVETENQHITLPKNRPSDLEVEIPNEAFLVRYTEDVLFPNAERIKSGIIESIKLHFEQEQSMVVDRKSADRMWNSYGGGQIARTRKRKGITPITTKLQYVVLDFGMVSFIDVTGVLSLIELKMELRRYVGKELQFRFVNMVEPVRERFDRSEWIFASCGEERTAEADVIYPTLELALLHRDGDEKSFMNEKAMEV</sequence>
<dbReference type="InterPro" id="IPR001902">
    <property type="entry name" value="SLC26A/SulP_fam"/>
</dbReference>
<evidence type="ECO:0000313" key="8">
    <source>
        <dbReference type="Proteomes" id="UP000813444"/>
    </source>
</evidence>
<feature type="transmembrane region" description="Helical" evidence="5">
    <location>
        <begin position="399"/>
        <end position="419"/>
    </location>
</feature>
<evidence type="ECO:0000256" key="4">
    <source>
        <dbReference type="ARBA" id="ARBA00023136"/>
    </source>
</evidence>
<dbReference type="Pfam" id="PF01740">
    <property type="entry name" value="STAS"/>
    <property type="match status" value="1"/>
</dbReference>
<dbReference type="AlphaFoldDB" id="A0A8K0WV95"/>
<feature type="transmembrane region" description="Helical" evidence="5">
    <location>
        <begin position="216"/>
        <end position="234"/>
    </location>
</feature>
<dbReference type="Proteomes" id="UP000813444">
    <property type="component" value="Unassembled WGS sequence"/>
</dbReference>
<comment type="caution">
    <text evidence="7">The sequence shown here is derived from an EMBL/GenBank/DDBJ whole genome shotgun (WGS) entry which is preliminary data.</text>
</comment>
<organism evidence="7 8">
    <name type="scientific">Stachybotrys elegans</name>
    <dbReference type="NCBI Taxonomy" id="80388"/>
    <lineage>
        <taxon>Eukaryota</taxon>
        <taxon>Fungi</taxon>
        <taxon>Dikarya</taxon>
        <taxon>Ascomycota</taxon>
        <taxon>Pezizomycotina</taxon>
        <taxon>Sordariomycetes</taxon>
        <taxon>Hypocreomycetidae</taxon>
        <taxon>Hypocreales</taxon>
        <taxon>Stachybotryaceae</taxon>
        <taxon>Stachybotrys</taxon>
    </lineage>
</organism>
<dbReference type="InterPro" id="IPR002645">
    <property type="entry name" value="STAS_dom"/>
</dbReference>
<evidence type="ECO:0000256" key="1">
    <source>
        <dbReference type="ARBA" id="ARBA00004141"/>
    </source>
</evidence>
<dbReference type="CDD" id="cd07042">
    <property type="entry name" value="STAS_SulP_like_sulfate_transporter"/>
    <property type="match status" value="1"/>
</dbReference>
<comment type="subcellular location">
    <subcellularLocation>
        <location evidence="1">Membrane</location>
        <topology evidence="1">Multi-pass membrane protein</topology>
    </subcellularLocation>
</comment>
<dbReference type="GO" id="GO:0055085">
    <property type="term" value="P:transmembrane transport"/>
    <property type="evidence" value="ECO:0007669"/>
    <property type="project" value="InterPro"/>
</dbReference>
<proteinExistence type="predicted"/>
<protein>
    <submittedName>
        <fullName evidence="7">Sulfate permease</fullName>
    </submittedName>
</protein>
<evidence type="ECO:0000256" key="3">
    <source>
        <dbReference type="ARBA" id="ARBA00022989"/>
    </source>
</evidence>
<gene>
    <name evidence="7" type="ORF">B0I35DRAFT_405674</name>
</gene>
<dbReference type="EMBL" id="JAGPNK010000002">
    <property type="protein sequence ID" value="KAH7326431.1"/>
    <property type="molecule type" value="Genomic_DNA"/>
</dbReference>
<keyword evidence="2 5" id="KW-0812">Transmembrane</keyword>
<keyword evidence="3 5" id="KW-1133">Transmembrane helix</keyword>
<keyword evidence="8" id="KW-1185">Reference proteome</keyword>
<feature type="transmembrane region" description="Helical" evidence="5">
    <location>
        <begin position="375"/>
        <end position="393"/>
    </location>
</feature>
<dbReference type="PANTHER" id="PTHR11814">
    <property type="entry name" value="SULFATE TRANSPORTER"/>
    <property type="match status" value="1"/>
</dbReference>
<keyword evidence="4 5" id="KW-0472">Membrane</keyword>
<dbReference type="InterPro" id="IPR011547">
    <property type="entry name" value="SLC26A/SulP_dom"/>
</dbReference>
<feature type="transmembrane region" description="Helical" evidence="5">
    <location>
        <begin position="453"/>
        <end position="472"/>
    </location>
</feature>
<evidence type="ECO:0000256" key="5">
    <source>
        <dbReference type="SAM" id="Phobius"/>
    </source>
</evidence>
<feature type="transmembrane region" description="Helical" evidence="5">
    <location>
        <begin position="174"/>
        <end position="196"/>
    </location>
</feature>
<feature type="domain" description="STAS" evidence="6">
    <location>
        <begin position="496"/>
        <end position="659"/>
    </location>
</feature>
<dbReference type="OrthoDB" id="288203at2759"/>
<dbReference type="GO" id="GO:0016020">
    <property type="term" value="C:membrane"/>
    <property type="evidence" value="ECO:0007669"/>
    <property type="project" value="UniProtKB-SubCell"/>
</dbReference>
<evidence type="ECO:0000313" key="7">
    <source>
        <dbReference type="EMBL" id="KAH7326431.1"/>
    </source>
</evidence>
<feature type="transmembrane region" description="Helical" evidence="5">
    <location>
        <begin position="246"/>
        <end position="270"/>
    </location>
</feature>
<feature type="transmembrane region" description="Helical" evidence="5">
    <location>
        <begin position="342"/>
        <end position="363"/>
    </location>
</feature>
<dbReference type="SUPFAM" id="SSF52091">
    <property type="entry name" value="SpoIIaa-like"/>
    <property type="match status" value="1"/>
</dbReference>
<name>A0A8K0WV95_9HYPO</name>
<evidence type="ECO:0000256" key="2">
    <source>
        <dbReference type="ARBA" id="ARBA00022692"/>
    </source>
</evidence>
<feature type="transmembrane region" description="Helical" evidence="5">
    <location>
        <begin position="142"/>
        <end position="162"/>
    </location>
</feature>
<dbReference type="PROSITE" id="PS50801">
    <property type="entry name" value="STAS"/>
    <property type="match status" value="1"/>
</dbReference>
<accession>A0A8K0WV95</accession>
<dbReference type="NCBIfam" id="TIGR00815">
    <property type="entry name" value="sulP"/>
    <property type="match status" value="1"/>
</dbReference>